<keyword evidence="3" id="KW-0378">Hydrolase</keyword>
<dbReference type="OrthoDB" id="200535at2157"/>
<dbReference type="SUPFAM" id="SSF55920">
    <property type="entry name" value="Creatinase/aminopeptidase"/>
    <property type="match status" value="1"/>
</dbReference>
<dbReference type="Pfam" id="PF00557">
    <property type="entry name" value="Peptidase_M24"/>
    <property type="match status" value="1"/>
</dbReference>
<feature type="domain" description="Peptidase M24" evidence="2">
    <location>
        <begin position="196"/>
        <end position="389"/>
    </location>
</feature>
<accession>A0A1H3DMV6</accession>
<evidence type="ECO:0000313" key="3">
    <source>
        <dbReference type="EMBL" id="SDX66994.1"/>
    </source>
</evidence>
<dbReference type="RefSeq" id="WP_089765028.1">
    <property type="nucleotide sequence ID" value="NZ_FNPB01000001.1"/>
</dbReference>
<dbReference type="Gene3D" id="3.90.230.10">
    <property type="entry name" value="Creatinase/methionine aminopeptidase superfamily"/>
    <property type="match status" value="1"/>
</dbReference>
<dbReference type="CDD" id="cd01066">
    <property type="entry name" value="APP_MetAP"/>
    <property type="match status" value="1"/>
</dbReference>
<reference evidence="4" key="1">
    <citation type="submission" date="2016-10" db="EMBL/GenBank/DDBJ databases">
        <authorList>
            <person name="Varghese N."/>
            <person name="Submissions S."/>
        </authorList>
    </citation>
    <scope>NUCLEOTIDE SEQUENCE [LARGE SCALE GENOMIC DNA]</scope>
    <source>
        <strain evidence="4">CGMCC 1.10118</strain>
    </source>
</reference>
<sequence length="408" mass="41825">MPSDPSSGGPTAGAAAPERPAVDDAFLSALLDTPQDHEERPRGFVAVGDGSDADFRYLTGIAGVDRPSAFVRLVNERVVCPPVGAADIAARQFDGRVATARSGEPPGQRAAAVLKEASDRRPDGADVVLTPATIPHDAALYLERAGYELRSTAAVREARATKTGGEISAIGAVQDAAVAAVRRGASVLAAASAADDELRWEGGALTAERLRRAVDAELVRQGVQPGGRTVVTAGPSAQPEVPGGGRSDADAAVRVAEPVRIDVAPHGPHGYHGALSRTFVVDSDGGWERRAYVAVESALDAALGEIAPGVTISEVRREADAEVTAFGFDPGGEGTGPGDAVHGVGLTPRERPRSGGETVEPGSVVAVTPRVSDPDYGSVALGGLVAVREDGIDRLGEATWSFSPRPAE</sequence>
<dbReference type="InterPro" id="IPR000994">
    <property type="entry name" value="Pept_M24"/>
</dbReference>
<evidence type="ECO:0000256" key="1">
    <source>
        <dbReference type="SAM" id="MobiDB-lite"/>
    </source>
</evidence>
<protein>
    <submittedName>
        <fullName evidence="3">Xaa-Pro aminopeptidase</fullName>
    </submittedName>
</protein>
<dbReference type="STRING" id="660517.SAMN04487946_101633"/>
<feature type="region of interest" description="Disordered" evidence="1">
    <location>
        <begin position="226"/>
        <end position="248"/>
    </location>
</feature>
<feature type="compositionally biased region" description="Low complexity" evidence="1">
    <location>
        <begin position="1"/>
        <end position="19"/>
    </location>
</feature>
<keyword evidence="4" id="KW-1185">Reference proteome</keyword>
<organism evidence="3 4">
    <name type="scientific">Halobellus clavatus</name>
    <dbReference type="NCBI Taxonomy" id="660517"/>
    <lineage>
        <taxon>Archaea</taxon>
        <taxon>Methanobacteriati</taxon>
        <taxon>Methanobacteriota</taxon>
        <taxon>Stenosarchaea group</taxon>
        <taxon>Halobacteria</taxon>
        <taxon>Halobacteriales</taxon>
        <taxon>Haloferacaceae</taxon>
        <taxon>Halobellus</taxon>
    </lineage>
</organism>
<keyword evidence="3" id="KW-0031">Aminopeptidase</keyword>
<proteinExistence type="predicted"/>
<keyword evidence="3" id="KW-0645">Protease</keyword>
<feature type="region of interest" description="Disordered" evidence="1">
    <location>
        <begin position="1"/>
        <end position="20"/>
    </location>
</feature>
<dbReference type="GO" id="GO:0004177">
    <property type="term" value="F:aminopeptidase activity"/>
    <property type="evidence" value="ECO:0007669"/>
    <property type="project" value="UniProtKB-KW"/>
</dbReference>
<dbReference type="InterPro" id="IPR036005">
    <property type="entry name" value="Creatinase/aminopeptidase-like"/>
</dbReference>
<dbReference type="PANTHER" id="PTHR46112:SF2">
    <property type="entry name" value="XAA-PRO AMINOPEPTIDASE P-RELATED"/>
    <property type="match status" value="1"/>
</dbReference>
<name>A0A1H3DMV6_9EURY</name>
<evidence type="ECO:0000259" key="2">
    <source>
        <dbReference type="Pfam" id="PF00557"/>
    </source>
</evidence>
<dbReference type="InterPro" id="IPR050659">
    <property type="entry name" value="Peptidase_M24B"/>
</dbReference>
<gene>
    <name evidence="3" type="ORF">SAMN04487946_101633</name>
</gene>
<dbReference type="AlphaFoldDB" id="A0A1H3DMV6"/>
<dbReference type="PANTHER" id="PTHR46112">
    <property type="entry name" value="AMINOPEPTIDASE"/>
    <property type="match status" value="1"/>
</dbReference>
<evidence type="ECO:0000313" key="4">
    <source>
        <dbReference type="Proteomes" id="UP000199170"/>
    </source>
</evidence>
<dbReference type="Proteomes" id="UP000199170">
    <property type="component" value="Unassembled WGS sequence"/>
</dbReference>
<dbReference type="EMBL" id="FNPB01000001">
    <property type="protein sequence ID" value="SDX66994.1"/>
    <property type="molecule type" value="Genomic_DNA"/>
</dbReference>